<dbReference type="Proteomes" id="UP000002194">
    <property type="component" value="Chromosome"/>
</dbReference>
<dbReference type="EnsemblBacteria" id="AAS94501">
    <property type="protein sequence ID" value="AAS94501"/>
    <property type="gene ID" value="DVU_0017"/>
</dbReference>
<protein>
    <submittedName>
        <fullName evidence="1">Uncharacterized protein</fullName>
    </submittedName>
</protein>
<accession>Q72G43</accession>
<proteinExistence type="predicted"/>
<dbReference type="KEGG" id="dvu:DVU_0017"/>
<evidence type="ECO:0000313" key="2">
    <source>
        <dbReference type="Proteomes" id="UP000002194"/>
    </source>
</evidence>
<keyword evidence="2" id="KW-1185">Reference proteome</keyword>
<name>Q72G43_NITV2</name>
<dbReference type="AlphaFoldDB" id="Q72G43"/>
<reference evidence="1 2" key="1">
    <citation type="journal article" date="2004" name="Nat. Biotechnol.">
        <title>The genome sequence of the anaerobic, sulfate-reducing bacterium Desulfovibrio vulgaris Hildenborough.</title>
        <authorList>
            <person name="Heidelberg J.F."/>
            <person name="Seshadri R."/>
            <person name="Haveman S.A."/>
            <person name="Hemme C.L."/>
            <person name="Paulsen I.T."/>
            <person name="Kolonay J.F."/>
            <person name="Eisen J.A."/>
            <person name="Ward N."/>
            <person name="Methe B."/>
            <person name="Brinkac L.M."/>
            <person name="Daugherty S.C."/>
            <person name="Deboy R.T."/>
            <person name="Dodson R.J."/>
            <person name="Durkin A.S."/>
            <person name="Madupu R."/>
            <person name="Nelson W.C."/>
            <person name="Sullivan S.A."/>
            <person name="Fouts D."/>
            <person name="Haft D.H."/>
            <person name="Selengut J."/>
            <person name="Peterson J.D."/>
            <person name="Davidsen T.M."/>
            <person name="Zafar N."/>
            <person name="Zhou L."/>
            <person name="Radune D."/>
            <person name="Dimitrov G."/>
            <person name="Hance M."/>
            <person name="Tran K."/>
            <person name="Khouri H."/>
            <person name="Gill J."/>
            <person name="Utterback T.R."/>
            <person name="Feldblyum T.V."/>
            <person name="Wall J.D."/>
            <person name="Voordouw G."/>
            <person name="Fraser C.M."/>
        </authorList>
    </citation>
    <scope>NUCLEOTIDE SEQUENCE [LARGE SCALE GENOMIC DNA]</scope>
    <source>
        <strain evidence="2">ATCC 29579 / DSM 644 / NCIMB 8303 / VKM B-1760 / Hildenborough</strain>
    </source>
</reference>
<gene>
    <name evidence="1" type="ordered locus">DVU_0017</name>
</gene>
<sequence length="58" mass="6575">MIDRRMTASFTVHVMEPAMSMIRQLAEGWHYLGTLQAWNKPGGRMKENGGILSDTPVR</sequence>
<dbReference type="HOGENOM" id="CLU_2972088_0_0_7"/>
<dbReference type="EMBL" id="AE017285">
    <property type="protein sequence ID" value="AAS94501.1"/>
    <property type="molecule type" value="Genomic_DNA"/>
</dbReference>
<organism evidence="1 2">
    <name type="scientific">Nitratidesulfovibrio vulgaris (strain ATCC 29579 / DSM 644 / CCUG 34227 / NCIMB 8303 / VKM B-1760 / Hildenborough)</name>
    <name type="common">Desulfovibrio vulgaris</name>
    <dbReference type="NCBI Taxonomy" id="882"/>
    <lineage>
        <taxon>Bacteria</taxon>
        <taxon>Pseudomonadati</taxon>
        <taxon>Thermodesulfobacteriota</taxon>
        <taxon>Desulfovibrionia</taxon>
        <taxon>Desulfovibrionales</taxon>
        <taxon>Desulfovibrionaceae</taxon>
        <taxon>Nitratidesulfovibrio</taxon>
    </lineage>
</organism>
<evidence type="ECO:0000313" key="1">
    <source>
        <dbReference type="EMBL" id="AAS94501.1"/>
    </source>
</evidence>
<dbReference type="PaxDb" id="882-DVU_0017"/>